<proteinExistence type="predicted"/>
<reference evidence="1 2" key="1">
    <citation type="journal article" date="2013" name="PLoS ONE">
        <title>The first genomic and proteomic characterization of a deep-sea sulfate reducer: insights into the piezophilic lifestyle of Desulfovibrio piezophilus.</title>
        <authorList>
            <person name="Pradel N."/>
            <person name="Ji B."/>
            <person name="Gimenez G."/>
            <person name="Talla E."/>
            <person name="Lenoble P."/>
            <person name="Garel M."/>
            <person name="Tamburini C."/>
            <person name="Fourquet P."/>
            <person name="Lebrun R."/>
            <person name="Bertin P."/>
            <person name="Denis Y."/>
            <person name="Pophillat M."/>
            <person name="Barbe V."/>
            <person name="Ollivier B."/>
            <person name="Dolla A."/>
        </authorList>
    </citation>
    <scope>NUCLEOTIDE SEQUENCE [LARGE SCALE GENOMIC DNA]</scope>
    <source>
        <strain evidence="2">DSM 10523 / SB164P1</strain>
    </source>
</reference>
<evidence type="ECO:0000313" key="1">
    <source>
        <dbReference type="EMBL" id="CCH48076.1"/>
    </source>
</evidence>
<dbReference type="eggNOG" id="COG4856">
    <property type="taxonomic scope" value="Bacteria"/>
</dbReference>
<dbReference type="Proteomes" id="UP000011724">
    <property type="component" value="Chromosome"/>
</dbReference>
<protein>
    <submittedName>
        <fullName evidence="1">YbbR family protein</fullName>
    </submittedName>
</protein>
<dbReference type="STRING" id="1322246.BN4_10839"/>
<dbReference type="Pfam" id="PF07949">
    <property type="entry name" value="YbbR"/>
    <property type="match status" value="2"/>
</dbReference>
<name>M1WJK9_PSEP2</name>
<keyword evidence="2" id="KW-1185">Reference proteome</keyword>
<dbReference type="HOGENOM" id="CLU_074312_1_0_7"/>
<dbReference type="KEGG" id="dpi:BN4_10839"/>
<sequence length="301" mass="33979">MMKNWQTMILALALAIFTWFLVTGREVVETWLEMPVVMTNPPEGMIIEDGLVDKIQVRLRGPKGLVDSLASQHLTYPLDVSKLRAGKQVMEIDSAKLPLTASYEVIEIKPNRLTLVVDRRISKKIPLESAWSGSLNPDYQLLEVITAPDLVEIRGPETQLRKINKANVVLEEDFPNEVPRSWVEDVGLHLPENIEASPSQVRVEAFFGPKMRDIWVKLPLSAIAPEGYQAEVQQDFVRLNIEGPIFLFRNNEFRKDMSATVLFGGETAPGTYSLEYDLVLPEGCRLLKKNPETVSATIRKK</sequence>
<dbReference type="PATRIC" id="fig|879567.3.peg.865"/>
<dbReference type="InterPro" id="IPR012505">
    <property type="entry name" value="YbbR"/>
</dbReference>
<dbReference type="AlphaFoldDB" id="M1WJK9"/>
<organism evidence="1 2">
    <name type="scientific">Pseudodesulfovibrio piezophilus (strain DSM 21447 / JCM 15486 / C1TLV30)</name>
    <name type="common">Desulfovibrio piezophilus</name>
    <dbReference type="NCBI Taxonomy" id="1322246"/>
    <lineage>
        <taxon>Bacteria</taxon>
        <taxon>Pseudomonadati</taxon>
        <taxon>Thermodesulfobacteriota</taxon>
        <taxon>Desulfovibrionia</taxon>
        <taxon>Desulfovibrionales</taxon>
        <taxon>Desulfovibrionaceae</taxon>
    </lineage>
</organism>
<dbReference type="BioCyc" id="DPIE1322246:BN4_RS04300-MONOMER"/>
<dbReference type="InterPro" id="IPR053154">
    <property type="entry name" value="c-di-AMP_regulator"/>
</dbReference>
<dbReference type="PANTHER" id="PTHR37804:SF1">
    <property type="entry name" value="CDAA REGULATORY PROTEIN CDAR"/>
    <property type="match status" value="1"/>
</dbReference>
<dbReference type="RefSeq" id="WP_015414129.1">
    <property type="nucleotide sequence ID" value="NC_020409.1"/>
</dbReference>
<dbReference type="Gene3D" id="2.170.120.40">
    <property type="entry name" value="YbbR-like domain"/>
    <property type="match status" value="1"/>
</dbReference>
<dbReference type="Gene3D" id="2.170.120.30">
    <property type="match status" value="2"/>
</dbReference>
<dbReference type="EMBL" id="FO203427">
    <property type="protein sequence ID" value="CCH48076.1"/>
    <property type="molecule type" value="Genomic_DNA"/>
</dbReference>
<accession>M1WJK9</accession>
<dbReference type="PANTHER" id="PTHR37804">
    <property type="entry name" value="CDAA REGULATORY PROTEIN CDAR"/>
    <property type="match status" value="1"/>
</dbReference>
<evidence type="ECO:0000313" key="2">
    <source>
        <dbReference type="Proteomes" id="UP000011724"/>
    </source>
</evidence>
<reference evidence="2" key="2">
    <citation type="journal article" date="2013" name="Stand. Genomic Sci.">
        <title>Complete genome sequence of Desulfocapsa sulfexigens, a marine deltaproteobacterium specialized in disproportionating inorganic sulfur compounds.</title>
        <authorList>
            <person name="Finster K.W."/>
            <person name="Kjeldsen K.U."/>
            <person name="Kube M."/>
            <person name="Reinhardt R."/>
            <person name="Mussmann M."/>
            <person name="Amann R."/>
            <person name="Schreiber L."/>
        </authorList>
    </citation>
    <scope>NUCLEOTIDE SEQUENCE [LARGE SCALE GENOMIC DNA]</scope>
    <source>
        <strain evidence="2">DSM 10523 / SB164P1</strain>
    </source>
</reference>
<gene>
    <name evidence="1" type="ordered locus">BN4_10839</name>
</gene>